<reference evidence="1 3" key="1">
    <citation type="journal article" date="2008" name="Science">
        <title>The Physcomitrella genome reveals evolutionary insights into the conquest of land by plants.</title>
        <authorList>
            <person name="Rensing S."/>
            <person name="Lang D."/>
            <person name="Zimmer A."/>
            <person name="Terry A."/>
            <person name="Salamov A."/>
            <person name="Shapiro H."/>
            <person name="Nishiyama T."/>
            <person name="Perroud P.-F."/>
            <person name="Lindquist E."/>
            <person name="Kamisugi Y."/>
            <person name="Tanahashi T."/>
            <person name="Sakakibara K."/>
            <person name="Fujita T."/>
            <person name="Oishi K."/>
            <person name="Shin-I T."/>
            <person name="Kuroki Y."/>
            <person name="Toyoda A."/>
            <person name="Suzuki Y."/>
            <person name="Hashimoto A."/>
            <person name="Yamaguchi K."/>
            <person name="Sugano A."/>
            <person name="Kohara Y."/>
            <person name="Fujiyama A."/>
            <person name="Anterola A."/>
            <person name="Aoki S."/>
            <person name="Ashton N."/>
            <person name="Barbazuk W.B."/>
            <person name="Barker E."/>
            <person name="Bennetzen J."/>
            <person name="Bezanilla M."/>
            <person name="Blankenship R."/>
            <person name="Cho S.H."/>
            <person name="Dutcher S."/>
            <person name="Estelle M."/>
            <person name="Fawcett J.A."/>
            <person name="Gundlach H."/>
            <person name="Hanada K."/>
            <person name="Heyl A."/>
            <person name="Hicks K.A."/>
            <person name="Hugh J."/>
            <person name="Lohr M."/>
            <person name="Mayer K."/>
            <person name="Melkozernov A."/>
            <person name="Murata T."/>
            <person name="Nelson D."/>
            <person name="Pils B."/>
            <person name="Prigge M."/>
            <person name="Reiss B."/>
            <person name="Renner T."/>
            <person name="Rombauts S."/>
            <person name="Rushton P."/>
            <person name="Sanderfoot A."/>
            <person name="Schween G."/>
            <person name="Shiu S.-H."/>
            <person name="Stueber K."/>
            <person name="Theodoulou F.L."/>
            <person name="Tu H."/>
            <person name="Van de Peer Y."/>
            <person name="Verrier P.J."/>
            <person name="Waters E."/>
            <person name="Wood A."/>
            <person name="Yang L."/>
            <person name="Cove D."/>
            <person name="Cuming A."/>
            <person name="Hasebe M."/>
            <person name="Lucas S."/>
            <person name="Mishler D.B."/>
            <person name="Reski R."/>
            <person name="Grigoriev I."/>
            <person name="Quatrano R.S."/>
            <person name="Boore J.L."/>
        </authorList>
    </citation>
    <scope>NUCLEOTIDE SEQUENCE [LARGE SCALE GENOMIC DNA]</scope>
    <source>
        <strain evidence="2 3">cv. Gransden 2004</strain>
    </source>
</reference>
<evidence type="ECO:0000313" key="3">
    <source>
        <dbReference type="Proteomes" id="UP000006727"/>
    </source>
</evidence>
<sequence>MMAIKHVFIVTILKTKDLFYIWQAMKNIYEVRESSQILLLTTYLYNMQMTKRELIEKYLCNAKNLKSKLVAMDHKVADETLVQLILNKLPSSQ</sequence>
<evidence type="ECO:0000313" key="1">
    <source>
        <dbReference type="EMBL" id="PNR29094.1"/>
    </source>
</evidence>
<dbReference type="EMBL" id="ABEU02000023">
    <property type="protein sequence ID" value="PNR29094.1"/>
    <property type="molecule type" value="Genomic_DNA"/>
</dbReference>
<name>A0A2K1IIJ2_PHYPA</name>
<dbReference type="Pfam" id="PF14223">
    <property type="entry name" value="Retrotran_gag_2"/>
    <property type="match status" value="1"/>
</dbReference>
<proteinExistence type="predicted"/>
<keyword evidence="3" id="KW-1185">Reference proteome</keyword>
<reference evidence="1 3" key="2">
    <citation type="journal article" date="2018" name="Plant J.">
        <title>The Physcomitrella patens chromosome-scale assembly reveals moss genome structure and evolution.</title>
        <authorList>
            <person name="Lang D."/>
            <person name="Ullrich K.K."/>
            <person name="Murat F."/>
            <person name="Fuchs J."/>
            <person name="Jenkins J."/>
            <person name="Haas F.B."/>
            <person name="Piednoel M."/>
            <person name="Gundlach H."/>
            <person name="Van Bel M."/>
            <person name="Meyberg R."/>
            <person name="Vives C."/>
            <person name="Morata J."/>
            <person name="Symeonidi A."/>
            <person name="Hiss M."/>
            <person name="Muchero W."/>
            <person name="Kamisugi Y."/>
            <person name="Saleh O."/>
            <person name="Blanc G."/>
            <person name="Decker E.L."/>
            <person name="van Gessel N."/>
            <person name="Grimwood J."/>
            <person name="Hayes R.D."/>
            <person name="Graham S.W."/>
            <person name="Gunter L.E."/>
            <person name="McDaniel S.F."/>
            <person name="Hoernstein S.N.W."/>
            <person name="Larsson A."/>
            <person name="Li F.W."/>
            <person name="Perroud P.F."/>
            <person name="Phillips J."/>
            <person name="Ranjan P."/>
            <person name="Rokshar D.S."/>
            <person name="Rothfels C.J."/>
            <person name="Schneider L."/>
            <person name="Shu S."/>
            <person name="Stevenson D.W."/>
            <person name="Thummler F."/>
            <person name="Tillich M."/>
            <person name="Villarreal Aguilar J.C."/>
            <person name="Widiez T."/>
            <person name="Wong G.K."/>
            <person name="Wymore A."/>
            <person name="Zhang Y."/>
            <person name="Zimmer A.D."/>
            <person name="Quatrano R.S."/>
            <person name="Mayer K.F.X."/>
            <person name="Goodstein D."/>
            <person name="Casacuberta J.M."/>
            <person name="Vandepoele K."/>
            <person name="Reski R."/>
            <person name="Cuming A.C."/>
            <person name="Tuskan G.A."/>
            <person name="Maumus F."/>
            <person name="Salse J."/>
            <person name="Schmutz J."/>
            <person name="Rensing S.A."/>
        </authorList>
    </citation>
    <scope>NUCLEOTIDE SEQUENCE [LARGE SCALE GENOMIC DNA]</scope>
    <source>
        <strain evidence="2 3">cv. Gransden 2004</strain>
    </source>
</reference>
<dbReference type="Gramene" id="Pp3c23_8590V3.1">
    <property type="protein sequence ID" value="PAC:32950551.CDS.1"/>
    <property type="gene ID" value="Pp3c23_8590"/>
</dbReference>
<dbReference type="InParanoid" id="A0A2K1IIJ2"/>
<dbReference type="EnsemblPlants" id="Pp3c23_8590V3.1">
    <property type="protein sequence ID" value="PAC:32950551.CDS.1"/>
    <property type="gene ID" value="Pp3c23_8590"/>
</dbReference>
<dbReference type="AlphaFoldDB" id="A0A2K1IIJ2"/>
<accession>A0A2K1IIJ2</accession>
<evidence type="ECO:0000313" key="2">
    <source>
        <dbReference type="EnsemblPlants" id="PAC:32950551.CDS.1"/>
    </source>
</evidence>
<reference evidence="2" key="3">
    <citation type="submission" date="2020-12" db="UniProtKB">
        <authorList>
            <consortium name="EnsemblPlants"/>
        </authorList>
    </citation>
    <scope>IDENTIFICATION</scope>
</reference>
<dbReference type="Proteomes" id="UP000006727">
    <property type="component" value="Chromosome 23"/>
</dbReference>
<gene>
    <name evidence="1" type="ORF">PHYPA_027786</name>
</gene>
<protein>
    <submittedName>
        <fullName evidence="1 2">Uncharacterized protein</fullName>
    </submittedName>
</protein>
<organism evidence="1">
    <name type="scientific">Physcomitrium patens</name>
    <name type="common">Spreading-leaved earth moss</name>
    <name type="synonym">Physcomitrella patens</name>
    <dbReference type="NCBI Taxonomy" id="3218"/>
    <lineage>
        <taxon>Eukaryota</taxon>
        <taxon>Viridiplantae</taxon>
        <taxon>Streptophyta</taxon>
        <taxon>Embryophyta</taxon>
        <taxon>Bryophyta</taxon>
        <taxon>Bryophytina</taxon>
        <taxon>Bryopsida</taxon>
        <taxon>Funariidae</taxon>
        <taxon>Funariales</taxon>
        <taxon>Funariaceae</taxon>
        <taxon>Physcomitrium</taxon>
    </lineage>
</organism>